<evidence type="ECO:0000256" key="3">
    <source>
        <dbReference type="ARBA" id="ARBA00022448"/>
    </source>
</evidence>
<keyword evidence="6" id="KW-0472">Membrane</keyword>
<dbReference type="AlphaFoldDB" id="A0A926JP91"/>
<keyword evidence="9" id="KW-1185">Reference proteome</keyword>
<dbReference type="GO" id="GO:0015288">
    <property type="term" value="F:porin activity"/>
    <property type="evidence" value="ECO:0007669"/>
    <property type="project" value="TreeGrafter"/>
</dbReference>
<dbReference type="PANTHER" id="PTHR30026:SF20">
    <property type="entry name" value="OUTER MEMBRANE PROTEIN TOLC"/>
    <property type="match status" value="1"/>
</dbReference>
<keyword evidence="3" id="KW-0813">Transport</keyword>
<dbReference type="PANTHER" id="PTHR30026">
    <property type="entry name" value="OUTER MEMBRANE PROTEIN TOLC"/>
    <property type="match status" value="1"/>
</dbReference>
<keyword evidence="5" id="KW-0812">Transmembrane</keyword>
<comment type="similarity">
    <text evidence="2">Belongs to the outer membrane factor (OMF) (TC 1.B.17) family.</text>
</comment>
<dbReference type="InterPro" id="IPR051906">
    <property type="entry name" value="TolC-like"/>
</dbReference>
<dbReference type="Gene3D" id="1.20.1600.10">
    <property type="entry name" value="Outer membrane efflux proteins (OEP)"/>
    <property type="match status" value="1"/>
</dbReference>
<keyword evidence="7" id="KW-0998">Cell outer membrane</keyword>
<dbReference type="EMBL" id="JACVDC010000003">
    <property type="protein sequence ID" value="MBC9794772.1"/>
    <property type="molecule type" value="Genomic_DNA"/>
</dbReference>
<evidence type="ECO:0000313" key="9">
    <source>
        <dbReference type="Proteomes" id="UP000653730"/>
    </source>
</evidence>
<keyword evidence="4" id="KW-1134">Transmembrane beta strand</keyword>
<name>A0A926JP91_9FLAO</name>
<dbReference type="GO" id="GO:1990281">
    <property type="term" value="C:efflux pump complex"/>
    <property type="evidence" value="ECO:0007669"/>
    <property type="project" value="TreeGrafter"/>
</dbReference>
<dbReference type="InterPro" id="IPR003423">
    <property type="entry name" value="OMP_efflux"/>
</dbReference>
<dbReference type="Pfam" id="PF02321">
    <property type="entry name" value="OEP"/>
    <property type="match status" value="2"/>
</dbReference>
<evidence type="ECO:0000256" key="4">
    <source>
        <dbReference type="ARBA" id="ARBA00022452"/>
    </source>
</evidence>
<organism evidence="8 9">
    <name type="scientific">Sinomicrobium weinanense</name>
    <dbReference type="NCBI Taxonomy" id="2842200"/>
    <lineage>
        <taxon>Bacteria</taxon>
        <taxon>Pseudomonadati</taxon>
        <taxon>Bacteroidota</taxon>
        <taxon>Flavobacteriia</taxon>
        <taxon>Flavobacteriales</taxon>
        <taxon>Flavobacteriaceae</taxon>
        <taxon>Sinomicrobium</taxon>
    </lineage>
</organism>
<dbReference type="GO" id="GO:0015562">
    <property type="term" value="F:efflux transmembrane transporter activity"/>
    <property type="evidence" value="ECO:0007669"/>
    <property type="project" value="InterPro"/>
</dbReference>
<proteinExistence type="inferred from homology"/>
<sequence length="440" mass="49456">MKIRVLWIFFLCFTVVESITAQQDKPLTLKEAIRLALENSDEAKIAEEKVHTAKSELNVTKNTQYPDLKVSGQYQYLTSPNIQSSLLGGTGTDKEGGAGDPPDINQLLLGQVNASIPVFSGFKLKNLVNAGENRLEAARLTAVSDKEQLTLHTVKDYIDLYKARQTVKLVRENLKSARQRVKDFSAMEENGLLARNDLLKAKLQESNVRVTLEEAMKNERILNYRLATLLKLPSGTEIGTVEEGMDMIPVPESDTVAVSRSDLEALRYREKAAENQVKVAQSKFFPAISLLGGYVALDAHNVLTVTNAMNFGVGLSYNLADIFKSKSDIKLARSRATELQYTLNQYSDQVDIQVKNALEDYRLALKKFEVYTESREQAIENYRIVKDKYDNGLVDTNDLLEADVDQLQARINLAYSRADITRKYYEFLTAQGTLTNYINK</sequence>
<accession>A0A926JP91</accession>
<evidence type="ECO:0000313" key="8">
    <source>
        <dbReference type="EMBL" id="MBC9794772.1"/>
    </source>
</evidence>
<protein>
    <submittedName>
        <fullName evidence="8">TolC family protein</fullName>
    </submittedName>
</protein>
<dbReference type="SUPFAM" id="SSF56954">
    <property type="entry name" value="Outer membrane efflux proteins (OEP)"/>
    <property type="match status" value="1"/>
</dbReference>
<dbReference type="Proteomes" id="UP000653730">
    <property type="component" value="Unassembled WGS sequence"/>
</dbReference>
<evidence type="ECO:0000256" key="2">
    <source>
        <dbReference type="ARBA" id="ARBA00007613"/>
    </source>
</evidence>
<comment type="caution">
    <text evidence="8">The sequence shown here is derived from an EMBL/GenBank/DDBJ whole genome shotgun (WGS) entry which is preliminary data.</text>
</comment>
<evidence type="ECO:0000256" key="1">
    <source>
        <dbReference type="ARBA" id="ARBA00004442"/>
    </source>
</evidence>
<dbReference type="GO" id="GO:0009279">
    <property type="term" value="C:cell outer membrane"/>
    <property type="evidence" value="ECO:0007669"/>
    <property type="project" value="UniProtKB-SubCell"/>
</dbReference>
<comment type="subcellular location">
    <subcellularLocation>
        <location evidence="1">Cell outer membrane</location>
    </subcellularLocation>
</comment>
<dbReference type="RefSeq" id="WP_187963931.1">
    <property type="nucleotide sequence ID" value="NZ_JACVDC010000003.1"/>
</dbReference>
<gene>
    <name evidence="8" type="ORF">IBL28_02235</name>
</gene>
<evidence type="ECO:0000256" key="7">
    <source>
        <dbReference type="ARBA" id="ARBA00023237"/>
    </source>
</evidence>
<reference evidence="8 9" key="1">
    <citation type="submission" date="2020-09" db="EMBL/GenBank/DDBJ databases">
        <title>Sinomicrobium weinanense sp. nov., a halophilic bacteria isolated from saline-alkali soil.</title>
        <authorList>
            <person name="Wu P."/>
            <person name="Ren H."/>
            <person name="Mei Y."/>
            <person name="Liang Y."/>
            <person name="Chen Z."/>
        </authorList>
    </citation>
    <scope>NUCLEOTIDE SEQUENCE [LARGE SCALE GENOMIC DNA]</scope>
    <source>
        <strain evidence="8 9">FJxs</strain>
    </source>
</reference>
<evidence type="ECO:0000256" key="6">
    <source>
        <dbReference type="ARBA" id="ARBA00023136"/>
    </source>
</evidence>
<evidence type="ECO:0000256" key="5">
    <source>
        <dbReference type="ARBA" id="ARBA00022692"/>
    </source>
</evidence>